<evidence type="ECO:0000256" key="1">
    <source>
        <dbReference type="ARBA" id="ARBA00001946"/>
    </source>
</evidence>
<proteinExistence type="predicted"/>
<keyword evidence="2" id="KW-0378">Hydrolase</keyword>
<evidence type="ECO:0000259" key="3">
    <source>
        <dbReference type="PROSITE" id="PS51462"/>
    </source>
</evidence>
<dbReference type="PROSITE" id="PS51462">
    <property type="entry name" value="NUDIX"/>
    <property type="match status" value="1"/>
</dbReference>
<dbReference type="STRING" id="200991.AUC31_02025"/>
<dbReference type="Proteomes" id="UP000067683">
    <property type="component" value="Chromosome"/>
</dbReference>
<dbReference type="InterPro" id="IPR015797">
    <property type="entry name" value="NUDIX_hydrolase-like_dom_sf"/>
</dbReference>
<accession>A0A0U2YHK0</accession>
<dbReference type="PANTHER" id="PTHR43046">
    <property type="entry name" value="GDP-MANNOSE MANNOSYL HYDROLASE"/>
    <property type="match status" value="1"/>
</dbReference>
<protein>
    <recommendedName>
        <fullName evidence="3">Nudix hydrolase domain-containing protein</fullName>
    </recommendedName>
</protein>
<keyword evidence="5" id="KW-1185">Reference proteome</keyword>
<gene>
    <name evidence="4" type="ORF">AUC31_02025</name>
</gene>
<feature type="domain" description="Nudix hydrolase" evidence="3">
    <location>
        <begin position="28"/>
        <end position="157"/>
    </location>
</feature>
<evidence type="ECO:0000313" key="5">
    <source>
        <dbReference type="Proteomes" id="UP000067683"/>
    </source>
</evidence>
<dbReference type="AlphaFoldDB" id="A0A0U2YHK0"/>
<reference evidence="4" key="1">
    <citation type="submission" date="2016-01" db="EMBL/GenBank/DDBJ databases">
        <title>Complete genome of Planococcus rifietoensis type strain M8.</title>
        <authorList>
            <person name="See-Too W.S."/>
        </authorList>
    </citation>
    <scope>NUCLEOTIDE SEQUENCE [LARGE SCALE GENOMIC DNA]</scope>
    <source>
        <strain evidence="4">M8</strain>
    </source>
</reference>
<dbReference type="RefSeq" id="WP_058380814.1">
    <property type="nucleotide sequence ID" value="NZ_CP013659.2"/>
</dbReference>
<organism evidence="4 5">
    <name type="scientific">Planococcus rifietoensis</name>
    <dbReference type="NCBI Taxonomy" id="200991"/>
    <lineage>
        <taxon>Bacteria</taxon>
        <taxon>Bacillati</taxon>
        <taxon>Bacillota</taxon>
        <taxon>Bacilli</taxon>
        <taxon>Bacillales</taxon>
        <taxon>Caryophanaceae</taxon>
        <taxon>Planococcus</taxon>
    </lineage>
</organism>
<dbReference type="EMBL" id="CP013659">
    <property type="protein sequence ID" value="ALS74106.1"/>
    <property type="molecule type" value="Genomic_DNA"/>
</dbReference>
<dbReference type="Gene3D" id="3.90.79.10">
    <property type="entry name" value="Nucleoside Triphosphate Pyrophosphohydrolase"/>
    <property type="match status" value="1"/>
</dbReference>
<sequence>MELWDLVDASRKPLNKLHTRGEELQPNEFHVVVEVYTINADGCMLMTQRDATKPFPLLWESTGGSVHAGESSVEGAVRELAEETEIAVAAADLQYLGERSKGKSFLDSYLYVSKRTIEINELTLQPGEVCDAKWVRVEELKEMNRTGQVVPPVWERYQLYWEELKSLFR</sequence>
<dbReference type="Pfam" id="PF00293">
    <property type="entry name" value="NUDIX"/>
    <property type="match status" value="1"/>
</dbReference>
<evidence type="ECO:0000313" key="4">
    <source>
        <dbReference type="EMBL" id="ALS74106.1"/>
    </source>
</evidence>
<dbReference type="PANTHER" id="PTHR43046:SF14">
    <property type="entry name" value="MUTT_NUDIX FAMILY PROTEIN"/>
    <property type="match status" value="1"/>
</dbReference>
<dbReference type="SUPFAM" id="SSF55811">
    <property type="entry name" value="Nudix"/>
    <property type="match status" value="1"/>
</dbReference>
<name>A0A0U2YHK0_9BACL</name>
<evidence type="ECO:0000256" key="2">
    <source>
        <dbReference type="ARBA" id="ARBA00022801"/>
    </source>
</evidence>
<dbReference type="GO" id="GO:0016787">
    <property type="term" value="F:hydrolase activity"/>
    <property type="evidence" value="ECO:0007669"/>
    <property type="project" value="UniProtKB-KW"/>
</dbReference>
<dbReference type="InterPro" id="IPR000086">
    <property type="entry name" value="NUDIX_hydrolase_dom"/>
</dbReference>
<dbReference type="KEGG" id="prt:AUC31_02025"/>
<dbReference type="CDD" id="cd04693">
    <property type="entry name" value="NUDIX_Hydrolase"/>
    <property type="match status" value="1"/>
</dbReference>
<comment type="cofactor">
    <cofactor evidence="1">
        <name>Mg(2+)</name>
        <dbReference type="ChEBI" id="CHEBI:18420"/>
    </cofactor>
</comment>